<organism evidence="1 2">
    <name type="scientific">Haloactinomyces albus</name>
    <dbReference type="NCBI Taxonomy" id="1352928"/>
    <lineage>
        <taxon>Bacteria</taxon>
        <taxon>Bacillati</taxon>
        <taxon>Actinomycetota</taxon>
        <taxon>Actinomycetes</taxon>
        <taxon>Actinopolysporales</taxon>
        <taxon>Actinopolysporaceae</taxon>
        <taxon>Haloactinomyces</taxon>
    </lineage>
</organism>
<evidence type="ECO:0000313" key="1">
    <source>
        <dbReference type="EMBL" id="MDR7303603.1"/>
    </source>
</evidence>
<dbReference type="AlphaFoldDB" id="A0AAE3ZER7"/>
<evidence type="ECO:0000313" key="2">
    <source>
        <dbReference type="Proteomes" id="UP001180845"/>
    </source>
</evidence>
<gene>
    <name evidence="1" type="ORF">JOF55_003784</name>
</gene>
<sequence>MQSSAVVPGLDPDEDGLACLGSGGEAVSVHEFSFQGRRKTTPRWRCPSRSRCARVNGGCPVRGSAGRTGHWCTDPPVAVEDDSGDVTTASGYRGVQAVGDEAGAQVAGHGIAQHPARAGIEDGGQVQPALVGGDVGDVAGPALVRDPGCEVPPGQVRGGFRLVCGNCGAHPLTRVDTDEVVDAHQPFHALVVDHPASVAQFGMHPG</sequence>
<name>A0AAE3ZER7_9ACTN</name>
<comment type="caution">
    <text evidence="1">The sequence shown here is derived from an EMBL/GenBank/DDBJ whole genome shotgun (WGS) entry which is preliminary data.</text>
</comment>
<dbReference type="Proteomes" id="UP001180845">
    <property type="component" value="Unassembled WGS sequence"/>
</dbReference>
<reference evidence="1" key="1">
    <citation type="submission" date="2023-07" db="EMBL/GenBank/DDBJ databases">
        <title>Sequencing the genomes of 1000 actinobacteria strains.</title>
        <authorList>
            <person name="Klenk H.-P."/>
        </authorList>
    </citation>
    <scope>NUCLEOTIDE SEQUENCE</scope>
    <source>
        <strain evidence="1">DSM 45977</strain>
    </source>
</reference>
<dbReference type="AntiFam" id="ANF00009">
    <property type="entry name" value="Shadow ORF (opposite transposase protein)"/>
</dbReference>
<accession>A0AAE3ZER7</accession>
<proteinExistence type="predicted"/>
<dbReference type="EMBL" id="JAVDXW010000001">
    <property type="protein sequence ID" value="MDR7303603.1"/>
    <property type="molecule type" value="Genomic_DNA"/>
</dbReference>
<keyword evidence="2" id="KW-1185">Reference proteome</keyword>
<protein>
    <submittedName>
        <fullName evidence="1">Uncharacterized protein</fullName>
    </submittedName>
</protein>